<reference evidence="3" key="1">
    <citation type="submission" date="2017-09" db="EMBL/GenBank/DDBJ databases">
        <title>Depth-based differentiation of microbial function through sediment-hosted aquifers and enrichment of novel symbionts in the deep terrestrial subsurface.</title>
        <authorList>
            <person name="Probst A.J."/>
            <person name="Ladd B."/>
            <person name="Jarett J.K."/>
            <person name="Geller-Mcgrath D.E."/>
            <person name="Sieber C.M.K."/>
            <person name="Emerson J.B."/>
            <person name="Anantharaman K."/>
            <person name="Thomas B.C."/>
            <person name="Malmstrom R."/>
            <person name="Stieglmeier M."/>
            <person name="Klingl A."/>
            <person name="Woyke T."/>
            <person name="Ryan C.M."/>
            <person name="Banfield J.F."/>
        </authorList>
    </citation>
    <scope>NUCLEOTIDE SEQUENCE [LARGE SCALE GENOMIC DNA]</scope>
</reference>
<evidence type="ECO:0000313" key="2">
    <source>
        <dbReference type="EMBL" id="PIS40312.1"/>
    </source>
</evidence>
<organism evidence="2 3">
    <name type="scientific">Candidatus Nealsonbacteria bacterium CG08_land_8_20_14_0_20_36_22</name>
    <dbReference type="NCBI Taxonomy" id="1974704"/>
    <lineage>
        <taxon>Bacteria</taxon>
        <taxon>Candidatus Nealsoniibacteriota</taxon>
    </lineage>
</organism>
<protein>
    <recommendedName>
        <fullName evidence="4">Small-conductance mechanosensitive ion channel</fullName>
    </recommendedName>
</protein>
<keyword evidence="1" id="KW-1133">Transmembrane helix</keyword>
<gene>
    <name evidence="2" type="ORF">COT32_00330</name>
</gene>
<feature type="transmembrane region" description="Helical" evidence="1">
    <location>
        <begin position="189"/>
        <end position="209"/>
    </location>
</feature>
<evidence type="ECO:0000313" key="3">
    <source>
        <dbReference type="Proteomes" id="UP000231472"/>
    </source>
</evidence>
<comment type="caution">
    <text evidence="2">The sequence shown here is derived from an EMBL/GenBank/DDBJ whole genome shotgun (WGS) entry which is preliminary data.</text>
</comment>
<dbReference type="InterPro" id="IPR008910">
    <property type="entry name" value="MSC_TM_helix"/>
</dbReference>
<feature type="transmembrane region" description="Helical" evidence="1">
    <location>
        <begin position="120"/>
        <end position="141"/>
    </location>
</feature>
<keyword evidence="1" id="KW-0812">Transmembrane</keyword>
<dbReference type="PANTHER" id="PTHR30221">
    <property type="entry name" value="SMALL-CONDUCTANCE MECHANOSENSITIVE CHANNEL"/>
    <property type="match status" value="1"/>
</dbReference>
<proteinExistence type="predicted"/>
<evidence type="ECO:0008006" key="4">
    <source>
        <dbReference type="Google" id="ProtNLM"/>
    </source>
</evidence>
<keyword evidence="1" id="KW-0472">Membrane</keyword>
<feature type="transmembrane region" description="Helical" evidence="1">
    <location>
        <begin position="80"/>
        <end position="100"/>
    </location>
</feature>
<name>A0A2H0YRF8_9BACT</name>
<dbReference type="EMBL" id="PEYC01000009">
    <property type="protein sequence ID" value="PIS40312.1"/>
    <property type="molecule type" value="Genomic_DNA"/>
</dbReference>
<dbReference type="Gene3D" id="1.10.287.1260">
    <property type="match status" value="2"/>
</dbReference>
<evidence type="ECO:0000256" key="1">
    <source>
        <dbReference type="SAM" id="Phobius"/>
    </source>
</evidence>
<dbReference type="GO" id="GO:0008381">
    <property type="term" value="F:mechanosensitive monoatomic ion channel activity"/>
    <property type="evidence" value="ECO:0007669"/>
    <property type="project" value="InterPro"/>
</dbReference>
<feature type="transmembrane region" description="Helical" evidence="1">
    <location>
        <begin position="162"/>
        <end position="183"/>
    </location>
</feature>
<dbReference type="PANTHER" id="PTHR30221:SF1">
    <property type="entry name" value="SMALL-CONDUCTANCE MECHANOSENSITIVE CHANNEL"/>
    <property type="match status" value="1"/>
</dbReference>
<accession>A0A2H0YRF8</accession>
<dbReference type="InterPro" id="IPR045275">
    <property type="entry name" value="MscS_archaea/bacteria_type"/>
</dbReference>
<sequence length="227" mass="24661">MVVIDWFDITASALENLWLGFISFIPRLIGAIIVFLIGWLISVAIGKLVAEVLKRLKFNRIFEKGGWEKALEKAEIKVDASAFIGAIIKWVLLIVFLAAAVEVLGFEQLTSFLTLKVLPFLPNVIVAAFIFVVAVIIADILEKVVRAAVEGAKVGYGQIVGVIVKWSIWVFAIFTILLQLGIAPDLVKVIIQGVIALIVIAGGIAFGLGGKEVASQILQDLRNKLRG</sequence>
<dbReference type="AlphaFoldDB" id="A0A2H0YRF8"/>
<dbReference type="Proteomes" id="UP000231472">
    <property type="component" value="Unassembled WGS sequence"/>
</dbReference>
<feature type="transmembrane region" description="Helical" evidence="1">
    <location>
        <begin position="28"/>
        <end position="50"/>
    </location>
</feature>
<dbReference type="Pfam" id="PF05552">
    <property type="entry name" value="MS_channel_1st_1"/>
    <property type="match status" value="2"/>
</dbReference>